<evidence type="ECO:0000313" key="8">
    <source>
        <dbReference type="EMBL" id="GAA4788021.1"/>
    </source>
</evidence>
<organism evidence="8 9">
    <name type="scientific">Rothia endophytica</name>
    <dbReference type="NCBI Taxonomy" id="1324766"/>
    <lineage>
        <taxon>Bacteria</taxon>
        <taxon>Bacillati</taxon>
        <taxon>Actinomycetota</taxon>
        <taxon>Actinomycetes</taxon>
        <taxon>Micrococcales</taxon>
        <taxon>Micrococcaceae</taxon>
        <taxon>Rothia</taxon>
    </lineage>
</organism>
<evidence type="ECO:0000256" key="4">
    <source>
        <dbReference type="PIRNR" id="PIRNR002756"/>
    </source>
</evidence>
<name>A0ABP9AZ62_9MICC</name>
<comment type="caution">
    <text evidence="8">The sequence shown here is derived from an EMBL/GenBank/DDBJ whole genome shotgun (WGS) entry which is preliminary data.</text>
</comment>
<accession>A0ABP9AZ62</accession>
<evidence type="ECO:0000259" key="7">
    <source>
        <dbReference type="Pfam" id="PF12849"/>
    </source>
</evidence>
<dbReference type="Proteomes" id="UP001500187">
    <property type="component" value="Unassembled WGS sequence"/>
</dbReference>
<dbReference type="EMBL" id="BAABKP010000001">
    <property type="protein sequence ID" value="GAA4788021.1"/>
    <property type="molecule type" value="Genomic_DNA"/>
</dbReference>
<keyword evidence="3 4" id="KW-0592">Phosphate transport</keyword>
<evidence type="ECO:0000256" key="3">
    <source>
        <dbReference type="ARBA" id="ARBA00022592"/>
    </source>
</evidence>
<dbReference type="InterPro" id="IPR024370">
    <property type="entry name" value="PBP_domain"/>
</dbReference>
<feature type="domain" description="PBP" evidence="7">
    <location>
        <begin position="48"/>
        <end position="337"/>
    </location>
</feature>
<feature type="compositionally biased region" description="Low complexity" evidence="5">
    <location>
        <begin position="39"/>
        <end position="51"/>
    </location>
</feature>
<dbReference type="Gene3D" id="3.40.190.10">
    <property type="entry name" value="Periplasmic binding protein-like II"/>
    <property type="match status" value="2"/>
</dbReference>
<feature type="chain" id="PRO_5045943129" description="Phosphate-binding protein" evidence="6">
    <location>
        <begin position="25"/>
        <end position="370"/>
    </location>
</feature>
<reference evidence="9" key="1">
    <citation type="journal article" date="2019" name="Int. J. Syst. Evol. Microbiol.">
        <title>The Global Catalogue of Microorganisms (GCM) 10K type strain sequencing project: providing services to taxonomists for standard genome sequencing and annotation.</title>
        <authorList>
            <consortium name="The Broad Institute Genomics Platform"/>
            <consortium name="The Broad Institute Genome Sequencing Center for Infectious Disease"/>
            <person name="Wu L."/>
            <person name="Ma J."/>
        </authorList>
    </citation>
    <scope>NUCLEOTIDE SEQUENCE [LARGE SCALE GENOMIC DNA]</scope>
    <source>
        <strain evidence="9">JCM 18541</strain>
    </source>
</reference>
<proteinExistence type="inferred from homology"/>
<dbReference type="PANTHER" id="PTHR42996">
    <property type="entry name" value="PHOSPHATE-BINDING PROTEIN PSTS"/>
    <property type="match status" value="1"/>
</dbReference>
<evidence type="ECO:0000256" key="6">
    <source>
        <dbReference type="SAM" id="SignalP"/>
    </source>
</evidence>
<dbReference type="SUPFAM" id="SSF53850">
    <property type="entry name" value="Periplasmic binding protein-like II"/>
    <property type="match status" value="1"/>
</dbReference>
<feature type="signal peptide" evidence="6">
    <location>
        <begin position="1"/>
        <end position="24"/>
    </location>
</feature>
<dbReference type="PIRSF" id="PIRSF002756">
    <property type="entry name" value="PstS"/>
    <property type="match status" value="1"/>
</dbReference>
<keyword evidence="9" id="KW-1185">Reference proteome</keyword>
<sequence>MKAKSFTRLGALTFVGALALTACGSDNATGTADGGSNSGSGDSSLPSTPLTGVGASSQQAAITAWESGFSDLGGQVQYSPDGSGAGREALLAGGAQFAGSDRALKTEEWEQSKEVCGPEGAINIPVYISPVAVAFNLPGIDSLNLDAETIAKIFKGDITTWNDEAIASQNDGVDLPDTKITVVHRSDDSGTTENFTEYLEAASNGAWDVEADGNWPSQYAGESNKGTSGVVSTTSSTEGAITYADASAIGDLGKVSVKVGDDYVELSADAAAKAVELSERTGGMNENDMAITVNRTPEDSSAYPVVLVSYHIVCSGYSSQDNVDLVKAYESYVVSSEGQQAAADAAGSAPLTDTLSSDAKTAIDAIEVTQ</sequence>
<dbReference type="InterPro" id="IPR005673">
    <property type="entry name" value="ABC_phos-bd_PstS"/>
</dbReference>
<dbReference type="CDD" id="cd13565">
    <property type="entry name" value="PBP2_PstS"/>
    <property type="match status" value="1"/>
</dbReference>
<dbReference type="NCBIfam" id="TIGR00975">
    <property type="entry name" value="3a0107s03"/>
    <property type="match status" value="1"/>
</dbReference>
<evidence type="ECO:0000313" key="9">
    <source>
        <dbReference type="Proteomes" id="UP001500187"/>
    </source>
</evidence>
<comment type="similarity">
    <text evidence="1 4">Belongs to the PstS family.</text>
</comment>
<dbReference type="Pfam" id="PF12849">
    <property type="entry name" value="PBP_like_2"/>
    <property type="match status" value="1"/>
</dbReference>
<gene>
    <name evidence="8" type="primary">pstS</name>
    <name evidence="8" type="ORF">GCM10023352_02140</name>
</gene>
<dbReference type="PANTHER" id="PTHR42996:SF1">
    <property type="entry name" value="PHOSPHATE-BINDING PROTEIN PSTS"/>
    <property type="match status" value="1"/>
</dbReference>
<keyword evidence="2 4" id="KW-0813">Transport</keyword>
<keyword evidence="6" id="KW-0732">Signal</keyword>
<evidence type="ECO:0000256" key="2">
    <source>
        <dbReference type="ARBA" id="ARBA00022448"/>
    </source>
</evidence>
<dbReference type="InterPro" id="IPR050962">
    <property type="entry name" value="Phosphate-bind_PstS"/>
</dbReference>
<dbReference type="PROSITE" id="PS51257">
    <property type="entry name" value="PROKAR_LIPOPROTEIN"/>
    <property type="match status" value="1"/>
</dbReference>
<feature type="region of interest" description="Disordered" evidence="5">
    <location>
        <begin position="30"/>
        <end position="53"/>
    </location>
</feature>
<dbReference type="RefSeq" id="WP_345443639.1">
    <property type="nucleotide sequence ID" value="NZ_BAABKP010000001.1"/>
</dbReference>
<evidence type="ECO:0000256" key="5">
    <source>
        <dbReference type="SAM" id="MobiDB-lite"/>
    </source>
</evidence>
<evidence type="ECO:0000256" key="1">
    <source>
        <dbReference type="ARBA" id="ARBA00008725"/>
    </source>
</evidence>
<protein>
    <recommendedName>
        <fullName evidence="4">Phosphate-binding protein</fullName>
    </recommendedName>
</protein>